<dbReference type="Pfam" id="PF04410">
    <property type="entry name" value="Gar1"/>
    <property type="match status" value="1"/>
</dbReference>
<evidence type="ECO:0000256" key="6">
    <source>
        <dbReference type="ARBA" id="ARBA00022553"/>
    </source>
</evidence>
<evidence type="ECO:0000256" key="9">
    <source>
        <dbReference type="SAM" id="MobiDB-lite"/>
    </source>
</evidence>
<dbReference type="RefSeq" id="XP_022150383.1">
    <property type="nucleotide sequence ID" value="XM_022294691.1"/>
</dbReference>
<evidence type="ECO:0000256" key="4">
    <source>
        <dbReference type="ARBA" id="ARBA00022517"/>
    </source>
</evidence>
<organism evidence="10 11">
    <name type="scientific">Momordica charantia</name>
    <name type="common">Bitter gourd</name>
    <name type="synonym">Balsam pear</name>
    <dbReference type="NCBI Taxonomy" id="3673"/>
    <lineage>
        <taxon>Eukaryota</taxon>
        <taxon>Viridiplantae</taxon>
        <taxon>Streptophyta</taxon>
        <taxon>Embryophyta</taxon>
        <taxon>Tracheophyta</taxon>
        <taxon>Spermatophyta</taxon>
        <taxon>Magnoliopsida</taxon>
        <taxon>eudicotyledons</taxon>
        <taxon>Gunneridae</taxon>
        <taxon>Pentapetalae</taxon>
        <taxon>rosids</taxon>
        <taxon>fabids</taxon>
        <taxon>Cucurbitales</taxon>
        <taxon>Cucurbitaceae</taxon>
        <taxon>Momordiceae</taxon>
        <taxon>Momordica</taxon>
    </lineage>
</organism>
<feature type="region of interest" description="Disordered" evidence="9">
    <location>
        <begin position="649"/>
        <end position="702"/>
    </location>
</feature>
<feature type="compositionally biased region" description="Low complexity" evidence="9">
    <location>
        <begin position="418"/>
        <end position="428"/>
    </location>
</feature>
<dbReference type="KEGG" id="mcha:111018557"/>
<feature type="compositionally biased region" description="Basic and acidic residues" evidence="9">
    <location>
        <begin position="200"/>
        <end position="212"/>
    </location>
</feature>
<protein>
    <recommendedName>
        <fullName evidence="3">H/ACA ribonucleoprotein complex non-core subunit NAF1</fullName>
    </recommendedName>
</protein>
<dbReference type="InterPro" id="IPR009000">
    <property type="entry name" value="Transl_B-barrel_sf"/>
</dbReference>
<proteinExistence type="inferred from homology"/>
<dbReference type="GO" id="GO:0005634">
    <property type="term" value="C:nucleus"/>
    <property type="evidence" value="ECO:0007669"/>
    <property type="project" value="UniProtKB-SubCell"/>
</dbReference>
<feature type="region of interest" description="Disordered" evidence="9">
    <location>
        <begin position="625"/>
        <end position="644"/>
    </location>
</feature>
<comment type="similarity">
    <text evidence="2">Belongs to the NAF1 family.</text>
</comment>
<evidence type="ECO:0000256" key="1">
    <source>
        <dbReference type="ARBA" id="ARBA00004123"/>
    </source>
</evidence>
<feature type="compositionally biased region" description="Polar residues" evidence="9">
    <location>
        <begin position="649"/>
        <end position="658"/>
    </location>
</feature>
<keyword evidence="7" id="KW-0694">RNA-binding</keyword>
<evidence type="ECO:0000256" key="5">
    <source>
        <dbReference type="ARBA" id="ARBA00022552"/>
    </source>
</evidence>
<dbReference type="GO" id="GO:0006364">
    <property type="term" value="P:rRNA processing"/>
    <property type="evidence" value="ECO:0007669"/>
    <property type="project" value="UniProtKB-KW"/>
</dbReference>
<keyword evidence="8" id="KW-0539">Nucleus</keyword>
<gene>
    <name evidence="11" type="primary">LOC111018557</name>
</gene>
<feature type="compositionally biased region" description="Acidic residues" evidence="9">
    <location>
        <begin position="241"/>
        <end position="254"/>
    </location>
</feature>
<keyword evidence="10" id="KW-1185">Reference proteome</keyword>
<dbReference type="FunFam" id="2.40.10.230:FF:000002">
    <property type="entry name" value="H/ACA ribonucleoprotein complex non-core subunit NAF1"/>
    <property type="match status" value="1"/>
</dbReference>
<dbReference type="GO" id="GO:0001522">
    <property type="term" value="P:pseudouridine synthesis"/>
    <property type="evidence" value="ECO:0007669"/>
    <property type="project" value="InterPro"/>
</dbReference>
<feature type="compositionally biased region" description="Basic residues" evidence="9">
    <location>
        <begin position="693"/>
        <end position="702"/>
    </location>
</feature>
<dbReference type="AlphaFoldDB" id="A0A6J1D9A9"/>
<feature type="compositionally biased region" description="Polar residues" evidence="9">
    <location>
        <begin position="672"/>
        <end position="681"/>
    </location>
</feature>
<name>A0A6J1D9A9_MOMCH</name>
<feature type="region of interest" description="Disordered" evidence="9">
    <location>
        <begin position="1"/>
        <end position="28"/>
    </location>
</feature>
<feature type="compositionally biased region" description="Polar residues" evidence="9">
    <location>
        <begin position="1"/>
        <end position="13"/>
    </location>
</feature>
<dbReference type="Gene3D" id="2.40.10.230">
    <property type="entry name" value="Probable tRNA pseudouridine synthase domain"/>
    <property type="match status" value="1"/>
</dbReference>
<evidence type="ECO:0000256" key="3">
    <source>
        <dbReference type="ARBA" id="ARBA00021438"/>
    </source>
</evidence>
<evidence type="ECO:0000256" key="7">
    <source>
        <dbReference type="ARBA" id="ARBA00022884"/>
    </source>
</evidence>
<evidence type="ECO:0000313" key="10">
    <source>
        <dbReference type="Proteomes" id="UP000504603"/>
    </source>
</evidence>
<dbReference type="OrthoDB" id="21550at2759"/>
<feature type="region of interest" description="Disordered" evidence="9">
    <location>
        <begin position="129"/>
        <end position="265"/>
    </location>
</feature>
<feature type="region of interest" description="Disordered" evidence="9">
    <location>
        <begin position="414"/>
        <end position="468"/>
    </location>
</feature>
<reference evidence="11" key="1">
    <citation type="submission" date="2025-08" db="UniProtKB">
        <authorList>
            <consortium name="RefSeq"/>
        </authorList>
    </citation>
    <scope>IDENTIFICATION</scope>
</reference>
<dbReference type="GO" id="GO:0003723">
    <property type="term" value="F:RNA binding"/>
    <property type="evidence" value="ECO:0007669"/>
    <property type="project" value="UniProtKB-KW"/>
</dbReference>
<dbReference type="InterPro" id="IPR040309">
    <property type="entry name" value="Naf1"/>
</dbReference>
<dbReference type="PANTHER" id="PTHR31633:SF1">
    <property type="entry name" value="H_ACA RIBONUCLEOPROTEIN COMPLEX NON-CORE SUBUNIT NAF1"/>
    <property type="match status" value="1"/>
</dbReference>
<dbReference type="InterPro" id="IPR038664">
    <property type="entry name" value="Gar1/Naf1_Cbf5-bd_sf"/>
</dbReference>
<dbReference type="InterPro" id="IPR007504">
    <property type="entry name" value="H/ACA_rnp_Gar1/Naf1"/>
</dbReference>
<dbReference type="GO" id="GO:0000493">
    <property type="term" value="P:box H/ACA snoRNP assembly"/>
    <property type="evidence" value="ECO:0007669"/>
    <property type="project" value="InterPro"/>
</dbReference>
<keyword evidence="4" id="KW-0690">Ribosome biogenesis</keyword>
<keyword evidence="5" id="KW-0698">rRNA processing</keyword>
<evidence type="ECO:0000313" key="11">
    <source>
        <dbReference type="RefSeq" id="XP_022150383.1"/>
    </source>
</evidence>
<sequence>MVEFASNSTTVSTPDALHPSKLKKSEPLDPFDLKANDYSFADSFLDYDSLNDWIEELTSPVMVDAKTVLPKAEVHLNQANASVSNPTVEGPAQPVVVVSVPVVQASIEASDKSRDLNGIIEEGMSKVSLVTGSGSTGNIDLECRKDESESDVESEGTSSATTSSSSSHGRGRNDEKDEEEENSSSSSSDDSSCDDEEEENKFTMKAEGHGEIGELEEGEIRDVEDEDEEASTDQMVAWDGDGGDPDIDDDEEVGVEGGPISSKNELKVLPPVPQVYATLQPHHQILPVGVVLSIIGSQVIVEGVEKHNPLNEGSILWITELRSPLGLVDEIFGPVKNPYYSVRYNSESEVPTGICGGTHVSFVLEFADYVLNNKDLYKKGYDASGVNDEEVLDDEEFSDDEKELEFKKMQRLAKRSMNNNQKNGNGNNTRKKKNSSQARKFDQRTYQNEKIPDEPRNYGQPTPQQAMMPEGSKFDQHTTQEAKMDMIQPSSNHNQHNGPPFAPFYHGGCPNPSAAGQCFINGGGVIPPFPPTYNPCFTPAINGIRPTEMPFQLQQQQNPFFPNALPMNGMPWLLQNHPTQQVPQMPMMNTFGGVAYPQGLIGTSPGLPNPLTSVGAQGIHSGGLQFGQNQNLLQPPSPLAIPGSMEATQQFNPANSHPSGAFSGNGAPPQFNPDSSSSQGGKSFGRGGDSHFRGRRGRRQTR</sequence>
<evidence type="ECO:0000256" key="8">
    <source>
        <dbReference type="ARBA" id="ARBA00023242"/>
    </source>
</evidence>
<dbReference type="PANTHER" id="PTHR31633">
    <property type="entry name" value="H/ACA RIBONUCLEOPROTEIN COMPLEX NON-CORE SUBUNIT NAF1"/>
    <property type="match status" value="1"/>
</dbReference>
<feature type="compositionally biased region" description="Polar residues" evidence="9">
    <location>
        <begin position="129"/>
        <end position="138"/>
    </location>
</feature>
<keyword evidence="6" id="KW-0597">Phosphoprotein</keyword>
<dbReference type="SUPFAM" id="SSF50447">
    <property type="entry name" value="Translation proteins"/>
    <property type="match status" value="1"/>
</dbReference>
<feature type="compositionally biased region" description="Acidic residues" evidence="9">
    <location>
        <begin position="213"/>
        <end position="231"/>
    </location>
</feature>
<dbReference type="GeneID" id="111018557"/>
<dbReference type="Proteomes" id="UP000504603">
    <property type="component" value="Unplaced"/>
</dbReference>
<accession>A0A6J1D9A9</accession>
<dbReference type="GO" id="GO:0005732">
    <property type="term" value="C:sno(s)RNA-containing ribonucleoprotein complex"/>
    <property type="evidence" value="ECO:0007669"/>
    <property type="project" value="InterPro"/>
</dbReference>
<evidence type="ECO:0000256" key="2">
    <source>
        <dbReference type="ARBA" id="ARBA00009801"/>
    </source>
</evidence>
<feature type="compositionally biased region" description="Low complexity" evidence="9">
    <location>
        <begin position="157"/>
        <end position="167"/>
    </location>
</feature>
<comment type="subcellular location">
    <subcellularLocation>
        <location evidence="1">Nucleus</location>
    </subcellularLocation>
</comment>